<dbReference type="NCBIfam" id="TIGR00061">
    <property type="entry name" value="L21"/>
    <property type="match status" value="1"/>
</dbReference>
<comment type="caution">
    <text evidence="6">The sequence shown here is derived from an EMBL/GenBank/DDBJ whole genome shotgun (WGS) entry which is preliminary data.</text>
</comment>
<dbReference type="InterPro" id="IPR001787">
    <property type="entry name" value="Ribosomal_bL21"/>
</dbReference>
<dbReference type="GO" id="GO:1990904">
    <property type="term" value="C:ribonucleoprotein complex"/>
    <property type="evidence" value="ECO:0007669"/>
    <property type="project" value="UniProtKB-KW"/>
</dbReference>
<evidence type="ECO:0000256" key="3">
    <source>
        <dbReference type="ARBA" id="ARBA00023274"/>
    </source>
</evidence>
<keyword evidence="2 4" id="KW-0689">Ribosomal protein</keyword>
<dbReference type="Pfam" id="PF00829">
    <property type="entry name" value="Ribosomal_L21p"/>
    <property type="match status" value="1"/>
</dbReference>
<sequence length="113" mass="12401">MQAVVKIGASQYLVTPGQELIVDKLESPIDSKIELNQVLMVSDGDNVTIGKPYIDGIIVSAVHLSQAAGEKIRVSTYKAKSRHRRTIGFRSKLSRIKIESIDGTPAKRSRKVV</sequence>
<dbReference type="GO" id="GO:0019843">
    <property type="term" value="F:rRNA binding"/>
    <property type="evidence" value="ECO:0007669"/>
    <property type="project" value="UniProtKB-UniRule"/>
</dbReference>
<evidence type="ECO:0000313" key="6">
    <source>
        <dbReference type="EMBL" id="KKU64913.1"/>
    </source>
</evidence>
<dbReference type="GO" id="GO:0003735">
    <property type="term" value="F:structural constituent of ribosome"/>
    <property type="evidence" value="ECO:0007669"/>
    <property type="project" value="InterPro"/>
</dbReference>
<evidence type="ECO:0000256" key="1">
    <source>
        <dbReference type="ARBA" id="ARBA00008563"/>
    </source>
</evidence>
<keyword evidence="3 4" id="KW-0687">Ribonucleoprotein</keyword>
<organism evidence="6 7">
    <name type="scientific">Candidatus Amesbacteria bacterium GW2011_GWC1_47_15</name>
    <dbReference type="NCBI Taxonomy" id="1618364"/>
    <lineage>
        <taxon>Bacteria</taxon>
        <taxon>Candidatus Amesiibacteriota</taxon>
    </lineage>
</organism>
<dbReference type="Proteomes" id="UP000034502">
    <property type="component" value="Unassembled WGS sequence"/>
</dbReference>
<keyword evidence="4 5" id="KW-0694">RNA-binding</keyword>
<dbReference type="EMBL" id="LCNU01000003">
    <property type="protein sequence ID" value="KKU64913.1"/>
    <property type="molecule type" value="Genomic_DNA"/>
</dbReference>
<dbReference type="InterPro" id="IPR028909">
    <property type="entry name" value="bL21-like"/>
</dbReference>
<protein>
    <recommendedName>
        <fullName evidence="4">Large ribosomal subunit protein bL21</fullName>
    </recommendedName>
</protein>
<dbReference type="GO" id="GO:0005840">
    <property type="term" value="C:ribosome"/>
    <property type="evidence" value="ECO:0007669"/>
    <property type="project" value="UniProtKB-KW"/>
</dbReference>
<reference evidence="6 7" key="1">
    <citation type="journal article" date="2015" name="Nature">
        <title>rRNA introns, odd ribosomes, and small enigmatic genomes across a large radiation of phyla.</title>
        <authorList>
            <person name="Brown C.T."/>
            <person name="Hug L.A."/>
            <person name="Thomas B.C."/>
            <person name="Sharon I."/>
            <person name="Castelle C.J."/>
            <person name="Singh A."/>
            <person name="Wilkins M.J."/>
            <person name="Williams K.H."/>
            <person name="Banfield J.F."/>
        </authorList>
    </citation>
    <scope>NUCLEOTIDE SEQUENCE [LARGE SCALE GENOMIC DNA]</scope>
</reference>
<evidence type="ECO:0000313" key="7">
    <source>
        <dbReference type="Proteomes" id="UP000034502"/>
    </source>
</evidence>
<accession>A0A0G1UFM6</accession>
<comment type="function">
    <text evidence="4 5">This protein binds to 23S rRNA in the presence of protein L20.</text>
</comment>
<comment type="subunit">
    <text evidence="4">Part of the 50S ribosomal subunit. Contacts protein L20.</text>
</comment>
<dbReference type="SUPFAM" id="SSF141091">
    <property type="entry name" value="L21p-like"/>
    <property type="match status" value="1"/>
</dbReference>
<dbReference type="PANTHER" id="PTHR21349:SF0">
    <property type="entry name" value="LARGE RIBOSOMAL SUBUNIT PROTEIN BL21M"/>
    <property type="match status" value="1"/>
</dbReference>
<keyword evidence="4 5" id="KW-0699">rRNA-binding</keyword>
<proteinExistence type="inferred from homology"/>
<dbReference type="HAMAP" id="MF_01363">
    <property type="entry name" value="Ribosomal_bL21"/>
    <property type="match status" value="1"/>
</dbReference>
<evidence type="ECO:0000256" key="2">
    <source>
        <dbReference type="ARBA" id="ARBA00022980"/>
    </source>
</evidence>
<dbReference type="PANTHER" id="PTHR21349">
    <property type="entry name" value="50S RIBOSOMAL PROTEIN L21"/>
    <property type="match status" value="1"/>
</dbReference>
<dbReference type="GO" id="GO:0005737">
    <property type="term" value="C:cytoplasm"/>
    <property type="evidence" value="ECO:0007669"/>
    <property type="project" value="UniProtKB-ARBA"/>
</dbReference>
<name>A0A0G1UFM6_9BACT</name>
<comment type="similarity">
    <text evidence="1 4 5">Belongs to the bacterial ribosomal protein bL21 family.</text>
</comment>
<evidence type="ECO:0000256" key="5">
    <source>
        <dbReference type="RuleBase" id="RU000562"/>
    </source>
</evidence>
<dbReference type="AlphaFoldDB" id="A0A0G1UFM6"/>
<dbReference type="InterPro" id="IPR036164">
    <property type="entry name" value="bL21-like_sf"/>
</dbReference>
<dbReference type="GO" id="GO:0006412">
    <property type="term" value="P:translation"/>
    <property type="evidence" value="ECO:0007669"/>
    <property type="project" value="UniProtKB-UniRule"/>
</dbReference>
<dbReference type="STRING" id="1618364.UX86_C0003G0008"/>
<evidence type="ECO:0000256" key="4">
    <source>
        <dbReference type="HAMAP-Rule" id="MF_01363"/>
    </source>
</evidence>
<gene>
    <name evidence="4" type="primary">rplU</name>
    <name evidence="6" type="ORF">UX86_C0003G0008</name>
</gene>